<dbReference type="EMBL" id="AP025523">
    <property type="protein sequence ID" value="BDE05280.1"/>
    <property type="molecule type" value="Genomic_DNA"/>
</dbReference>
<evidence type="ECO:0000256" key="2">
    <source>
        <dbReference type="ARBA" id="ARBA00022857"/>
    </source>
</evidence>
<reference evidence="5 6" key="1">
    <citation type="journal article" date="2022" name="ISME Commun">
        <title>Vulcanimicrobium alpinus gen. nov. sp. nov., the first cultivated representative of the candidate phylum 'Eremiobacterota', is a metabolically versatile aerobic anoxygenic phototroph.</title>
        <authorList>
            <person name="Yabe S."/>
            <person name="Muto K."/>
            <person name="Abe K."/>
            <person name="Yokota A."/>
            <person name="Staudigel H."/>
            <person name="Tebo B.M."/>
        </authorList>
    </citation>
    <scope>NUCLEOTIDE SEQUENCE [LARGE SCALE GENOMIC DNA]</scope>
    <source>
        <strain evidence="5 6">WC8-2</strain>
    </source>
</reference>
<dbReference type="PROSITE" id="PS00070">
    <property type="entry name" value="ALDEHYDE_DEHYDR_CYS"/>
    <property type="match status" value="1"/>
</dbReference>
<comment type="similarity">
    <text evidence="1">Belongs to the aldehyde dehydrogenase family.</text>
</comment>
<organism evidence="5 6">
    <name type="scientific">Vulcanimicrobium alpinum</name>
    <dbReference type="NCBI Taxonomy" id="3016050"/>
    <lineage>
        <taxon>Bacteria</taxon>
        <taxon>Bacillati</taxon>
        <taxon>Vulcanimicrobiota</taxon>
        <taxon>Vulcanimicrobiia</taxon>
        <taxon>Vulcanimicrobiales</taxon>
        <taxon>Vulcanimicrobiaceae</taxon>
        <taxon>Vulcanimicrobium</taxon>
    </lineage>
</organism>
<feature type="domain" description="Aldehyde dehydrogenase" evidence="4">
    <location>
        <begin position="8"/>
        <end position="459"/>
    </location>
</feature>
<evidence type="ECO:0000313" key="6">
    <source>
        <dbReference type="Proteomes" id="UP001317532"/>
    </source>
</evidence>
<proteinExistence type="inferred from homology"/>
<evidence type="ECO:0000256" key="1">
    <source>
        <dbReference type="ARBA" id="ARBA00009986"/>
    </source>
</evidence>
<dbReference type="InterPro" id="IPR016162">
    <property type="entry name" value="Ald_DH_N"/>
</dbReference>
<dbReference type="CDD" id="cd07100">
    <property type="entry name" value="ALDH_SSADH1_GabD1"/>
    <property type="match status" value="1"/>
</dbReference>
<dbReference type="KEGG" id="vab:WPS_05560"/>
<evidence type="ECO:0000313" key="5">
    <source>
        <dbReference type="EMBL" id="BDE05280.1"/>
    </source>
</evidence>
<dbReference type="FunFam" id="3.40.309.10:FF:000010">
    <property type="entry name" value="Gamma-aminobutyraldehyde dehydrogenase"/>
    <property type="match status" value="1"/>
</dbReference>
<protein>
    <submittedName>
        <fullName evidence="5">Succinate-semialdehyde dehydrogenase</fullName>
    </submittedName>
</protein>
<gene>
    <name evidence="5" type="ORF">WPS_05560</name>
</gene>
<name>A0AAN2C855_UNVUL</name>
<dbReference type="FunFam" id="3.40.605.10:FF:000012">
    <property type="entry name" value="NAD-dependent succinate-semialdehyde dehydrogenase"/>
    <property type="match status" value="1"/>
</dbReference>
<dbReference type="GO" id="GO:0004030">
    <property type="term" value="F:aldehyde dehydrogenase [NAD(P)+] activity"/>
    <property type="evidence" value="ECO:0007669"/>
    <property type="project" value="InterPro"/>
</dbReference>
<dbReference type="InterPro" id="IPR016160">
    <property type="entry name" value="Ald_DH_CS_CYS"/>
</dbReference>
<keyword evidence="3" id="KW-0560">Oxidoreductase</keyword>
<dbReference type="InterPro" id="IPR015590">
    <property type="entry name" value="Aldehyde_DH_dom"/>
</dbReference>
<keyword evidence="2" id="KW-0521">NADP</keyword>
<dbReference type="InterPro" id="IPR016161">
    <property type="entry name" value="Ald_DH/histidinol_DH"/>
</dbReference>
<dbReference type="AlphaFoldDB" id="A0AAN2C855"/>
<keyword evidence="6" id="KW-1185">Reference proteome</keyword>
<dbReference type="RefSeq" id="WP_405054921.1">
    <property type="nucleotide sequence ID" value="NZ_AP025523.1"/>
</dbReference>
<dbReference type="InterPro" id="IPR047110">
    <property type="entry name" value="GABD/Sad-like"/>
</dbReference>
<dbReference type="Pfam" id="PF00171">
    <property type="entry name" value="Aldedh"/>
    <property type="match status" value="1"/>
</dbReference>
<evidence type="ECO:0000259" key="4">
    <source>
        <dbReference type="Pfam" id="PF00171"/>
    </source>
</evidence>
<dbReference type="Gene3D" id="3.40.605.10">
    <property type="entry name" value="Aldehyde Dehydrogenase, Chain A, domain 1"/>
    <property type="match status" value="1"/>
</dbReference>
<dbReference type="InterPro" id="IPR016163">
    <property type="entry name" value="Ald_DH_C"/>
</dbReference>
<dbReference type="InterPro" id="IPR044148">
    <property type="entry name" value="ALDH_GabD1-like"/>
</dbReference>
<evidence type="ECO:0000256" key="3">
    <source>
        <dbReference type="ARBA" id="ARBA00023002"/>
    </source>
</evidence>
<sequence length="474" mass="50212">MSTTAAPSASIETRNPATGAVLKRYDAHDSATVDRLLERAASEAARWRERSFAGRAQLMGAAAATLRARKAELALLATAEMGKPVAEAEAEVEKCALACDWFAENAERLLRAIEIPSSATRSYAAFRPLGVLLAIMPWNFPYWQAFRAAAPAMMAGNVVVLKHAANVTGCALAIEEIFRSSGFPEGAFTTLLVGSKAMEPIVLHDRVAAVTLTGSEAAGSSVGALAGKAIKKTVMELGGSDYFIVLADADLERAAEIGVKARFQNSGQSCIAAKRFIIEDAVYDRYVALFVEKTRELAVGDPTQRETRIGPMARHDLRDDLAAQVRDTVAAGAALLAGGEPLPGPGAFFAPTVVGNVRPGMRMAEEETFGPAAAMFRVRNADEAVALANESRYGLGGNLWTRDIALAERLAARLESGNVFVNGMTASDPRLPFGGVKKSGIGRELSEFGIREFVNVQTVWIGPESGGGAGRPAE</sequence>
<dbReference type="Proteomes" id="UP001317532">
    <property type="component" value="Chromosome"/>
</dbReference>
<accession>A0AAN2C855</accession>
<dbReference type="Gene3D" id="3.40.309.10">
    <property type="entry name" value="Aldehyde Dehydrogenase, Chain A, domain 2"/>
    <property type="match status" value="1"/>
</dbReference>
<dbReference type="PANTHER" id="PTHR43217:SF1">
    <property type="entry name" value="SUCCINATE SEMIALDEHYDE DEHYDROGENASE [NAD(P)+] SAD"/>
    <property type="match status" value="1"/>
</dbReference>
<dbReference type="PANTHER" id="PTHR43217">
    <property type="entry name" value="SUCCINATE SEMIALDEHYDE DEHYDROGENASE [NAD(P)+] SAD"/>
    <property type="match status" value="1"/>
</dbReference>
<dbReference type="GO" id="GO:0004777">
    <property type="term" value="F:succinate-semialdehyde dehydrogenase (NAD+) activity"/>
    <property type="evidence" value="ECO:0007669"/>
    <property type="project" value="TreeGrafter"/>
</dbReference>
<dbReference type="SUPFAM" id="SSF53720">
    <property type="entry name" value="ALDH-like"/>
    <property type="match status" value="1"/>
</dbReference>